<dbReference type="RefSeq" id="WP_161677961.1">
    <property type="nucleotide sequence ID" value="NZ_JAABLP010000007.1"/>
</dbReference>
<organism evidence="3 4">
    <name type="scientific">Pannonibacter tanglangensis</name>
    <dbReference type="NCBI Taxonomy" id="2750084"/>
    <lineage>
        <taxon>Bacteria</taxon>
        <taxon>Pseudomonadati</taxon>
        <taxon>Pseudomonadota</taxon>
        <taxon>Alphaproteobacteria</taxon>
        <taxon>Hyphomicrobiales</taxon>
        <taxon>Stappiaceae</taxon>
        <taxon>Pannonibacter</taxon>
    </lineage>
</organism>
<keyword evidence="1" id="KW-0175">Coiled coil</keyword>
<evidence type="ECO:0000313" key="4">
    <source>
        <dbReference type="Proteomes" id="UP000541347"/>
    </source>
</evidence>
<feature type="coiled-coil region" evidence="1">
    <location>
        <begin position="220"/>
        <end position="249"/>
    </location>
</feature>
<name>A0ABW9ZM41_9HYPH</name>
<proteinExistence type="predicted"/>
<evidence type="ECO:0000313" key="3">
    <source>
        <dbReference type="EMBL" id="NBN65945.1"/>
    </source>
</evidence>
<dbReference type="Gene3D" id="3.30.420.380">
    <property type="match status" value="1"/>
</dbReference>
<dbReference type="Proteomes" id="UP000541347">
    <property type="component" value="Unassembled WGS sequence"/>
</dbReference>
<keyword evidence="2" id="KW-1133">Transmembrane helix</keyword>
<comment type="caution">
    <text evidence="3">The sequence shown here is derived from an EMBL/GenBank/DDBJ whole genome shotgun (WGS) entry which is preliminary data.</text>
</comment>
<evidence type="ECO:0000256" key="2">
    <source>
        <dbReference type="SAM" id="Phobius"/>
    </source>
</evidence>
<feature type="transmembrane region" description="Helical" evidence="2">
    <location>
        <begin position="202"/>
        <end position="223"/>
    </location>
</feature>
<accession>A0ABW9ZM41</accession>
<reference evidence="3 4" key="1">
    <citation type="submission" date="2020-01" db="EMBL/GenBank/DDBJ databases">
        <authorList>
            <person name="Peng S.Y."/>
            <person name="Li J."/>
            <person name="Wang M."/>
            <person name="Wang L."/>
            <person name="Wang C.Q."/>
            <person name="Wang J.R."/>
        </authorList>
    </citation>
    <scope>NUCLEOTIDE SEQUENCE [LARGE SCALE GENOMIC DNA]</scope>
    <source>
        <strain evidence="3 4">XCT-34</strain>
    </source>
</reference>
<dbReference type="SUPFAM" id="SSF53067">
    <property type="entry name" value="Actin-like ATPase domain"/>
    <property type="match status" value="1"/>
</dbReference>
<gene>
    <name evidence="3" type="ORF">GWI71_19810</name>
</gene>
<sequence length="352" mass="38740">MFDSLRNSTLALGARQFLQWWQEELLSSLRQLPMARGARRQLPRITYSLKNDAALGAEELGADSPPSRWAELYRMLAKSNAGGTEIDVAVSSDLLFRRQISLPPASARDTKAMVNGDLMTATPFTPQTSVWGHEPAAEAGNSGRVDVYILKRQALDAMRAAAHAAGLDVSAVYASRPDGSCGPLLAVFPTPASRRRAFWHKVNAGVGIVLGSGLVLATVLQIVTRELELAELEARIAERSVIARDLRAELNRREDALRFQASVAGLKDRSTSVLETWALLTGLLPQDTWTGQARFSREGGMIEGFSVNAARLIEVIEQDPNFRDVRFATPVRIDPSTRSERFEISFSKERPR</sequence>
<evidence type="ECO:0008006" key="5">
    <source>
        <dbReference type="Google" id="ProtNLM"/>
    </source>
</evidence>
<dbReference type="Pfam" id="PF05137">
    <property type="entry name" value="PilN"/>
    <property type="match status" value="1"/>
</dbReference>
<keyword evidence="2" id="KW-0472">Membrane</keyword>
<keyword evidence="2" id="KW-0812">Transmembrane</keyword>
<evidence type="ECO:0000256" key="1">
    <source>
        <dbReference type="SAM" id="Coils"/>
    </source>
</evidence>
<dbReference type="EMBL" id="JAABLP010000007">
    <property type="protein sequence ID" value="NBN65945.1"/>
    <property type="molecule type" value="Genomic_DNA"/>
</dbReference>
<dbReference type="InterPro" id="IPR007813">
    <property type="entry name" value="PilN"/>
</dbReference>
<protein>
    <recommendedName>
        <fullName evidence="5">General secretion pathway protein L</fullName>
    </recommendedName>
</protein>
<keyword evidence="4" id="KW-1185">Reference proteome</keyword>
<dbReference type="InterPro" id="IPR043129">
    <property type="entry name" value="ATPase_NBD"/>
</dbReference>